<evidence type="ECO:0000313" key="1">
    <source>
        <dbReference type="EMBL" id="SPD87857.1"/>
    </source>
</evidence>
<dbReference type="EMBL" id="LT985188">
    <property type="protein sequence ID" value="SPD87857.1"/>
    <property type="molecule type" value="Genomic_DNA"/>
</dbReference>
<dbReference type="AlphaFoldDB" id="A0A2N9JK74"/>
<name>A0A2N9JK74_9ACTN</name>
<dbReference type="Proteomes" id="UP000238164">
    <property type="component" value="Chromosome 1"/>
</dbReference>
<accession>A0A2N9JK74</accession>
<evidence type="ECO:0000313" key="2">
    <source>
        <dbReference type="Proteomes" id="UP000238164"/>
    </source>
</evidence>
<keyword evidence="2" id="KW-1185">Reference proteome</keyword>
<proteinExistence type="predicted"/>
<sequence>MGVFGWHVSEAGQYEVAVDDVAPLIQTAWVRF</sequence>
<organism evidence="1 2">
    <name type="scientific">Micropruina glycogenica</name>
    <dbReference type="NCBI Taxonomy" id="75385"/>
    <lineage>
        <taxon>Bacteria</taxon>
        <taxon>Bacillati</taxon>
        <taxon>Actinomycetota</taxon>
        <taxon>Actinomycetes</taxon>
        <taxon>Propionibacteriales</taxon>
        <taxon>Nocardioidaceae</taxon>
        <taxon>Micropruina</taxon>
    </lineage>
</organism>
<reference evidence="1 2" key="1">
    <citation type="submission" date="2018-02" db="EMBL/GenBank/DDBJ databases">
        <authorList>
            <person name="Cohen D.B."/>
            <person name="Kent A.D."/>
        </authorList>
    </citation>
    <scope>NUCLEOTIDE SEQUENCE [LARGE SCALE GENOMIC DNA]</scope>
    <source>
        <strain evidence="1">1</strain>
    </source>
</reference>
<gene>
    <name evidence="1" type="ORF">MPLG2_2827</name>
</gene>
<dbReference type="KEGG" id="mgg:MPLG2_2827"/>
<protein>
    <submittedName>
        <fullName evidence="1">Uncharacterized protein</fullName>
    </submittedName>
</protein>